<dbReference type="RefSeq" id="WP_085216859.1">
    <property type="nucleotide sequence ID" value="NZ_FXAM01000006.1"/>
</dbReference>
<dbReference type="EMBL" id="FXAM01000006">
    <property type="protein sequence ID" value="SMF97858.1"/>
    <property type="molecule type" value="Genomic_DNA"/>
</dbReference>
<keyword evidence="3" id="KW-1185">Reference proteome</keyword>
<dbReference type="AlphaFoldDB" id="A0A1Y6DEN9"/>
<evidence type="ECO:0000313" key="1">
    <source>
        <dbReference type="EMBL" id="SMF97858.1"/>
    </source>
</evidence>
<dbReference type="OrthoDB" id="7064694at2"/>
<dbReference type="InterPro" id="IPR046897">
    <property type="entry name" value="ABC-3C_MC6"/>
</dbReference>
<dbReference type="EMBL" id="FXAM01000006">
    <property type="protein sequence ID" value="SMF97885.1"/>
    <property type="molecule type" value="Genomic_DNA"/>
</dbReference>
<protein>
    <submittedName>
        <fullName evidence="2">Uncharacterized protein</fullName>
    </submittedName>
</protein>
<reference evidence="2 3" key="1">
    <citation type="submission" date="2016-12" db="EMBL/GenBank/DDBJ databases">
        <authorList>
            <person name="Song W.-J."/>
            <person name="Kurnit D.M."/>
        </authorList>
    </citation>
    <scope>NUCLEOTIDE SEQUENCE [LARGE SCALE GENOMIC DNA]</scope>
    <source>
        <strain evidence="2 3">175</strain>
    </source>
</reference>
<evidence type="ECO:0000313" key="2">
    <source>
        <dbReference type="EMBL" id="SMF97885.1"/>
    </source>
</evidence>
<dbReference type="Pfam" id="PF20293">
    <property type="entry name" value="MC6"/>
    <property type="match status" value="1"/>
</dbReference>
<gene>
    <name evidence="1" type="ORF">SAMN02949497_4835</name>
    <name evidence="2" type="ORF">SAMN02949497_4868</name>
</gene>
<sequence length="89" mass="10025">MSIQTAILPHKHVRFCDSIVGLAGFLRQLLEEPRTIDELWALLDRENSGWPVRPTFTNLVLAVDILFAIGQVAEATNGRVRLVMTHETD</sequence>
<evidence type="ECO:0000313" key="3">
    <source>
        <dbReference type="Proteomes" id="UP000192923"/>
    </source>
</evidence>
<organism evidence="2 3">
    <name type="scientific">Methylomagnum ishizawai</name>
    <dbReference type="NCBI Taxonomy" id="1760988"/>
    <lineage>
        <taxon>Bacteria</taxon>
        <taxon>Pseudomonadati</taxon>
        <taxon>Pseudomonadota</taxon>
        <taxon>Gammaproteobacteria</taxon>
        <taxon>Methylococcales</taxon>
        <taxon>Methylococcaceae</taxon>
        <taxon>Methylomagnum</taxon>
    </lineage>
</organism>
<name>A0A1Y6DEN9_9GAMM</name>
<dbReference type="Proteomes" id="UP000192923">
    <property type="component" value="Unassembled WGS sequence"/>
</dbReference>
<accession>A0A1Y6DEN9</accession>
<proteinExistence type="predicted"/>